<organism evidence="1 2">
    <name type="scientific">Mycolicibacterium confluentis</name>
    <dbReference type="NCBI Taxonomy" id="28047"/>
    <lineage>
        <taxon>Bacteria</taxon>
        <taxon>Bacillati</taxon>
        <taxon>Actinomycetota</taxon>
        <taxon>Actinomycetes</taxon>
        <taxon>Mycobacteriales</taxon>
        <taxon>Mycobacteriaceae</taxon>
        <taxon>Mycolicibacterium</taxon>
    </lineage>
</organism>
<reference evidence="1" key="2">
    <citation type="submission" date="2020-02" db="EMBL/GenBank/DDBJ databases">
        <authorList>
            <person name="Matsumoto Y."/>
            <person name="Motooka D."/>
            <person name="Nakamura S."/>
        </authorList>
    </citation>
    <scope>NUCLEOTIDE SEQUENCE</scope>
    <source>
        <strain evidence="1">JCM 13671</strain>
    </source>
</reference>
<evidence type="ECO:0008006" key="3">
    <source>
        <dbReference type="Google" id="ProtNLM"/>
    </source>
</evidence>
<gene>
    <name evidence="1" type="ORF">MCNF_50430</name>
</gene>
<name>A0A7I7Y446_9MYCO</name>
<reference evidence="1" key="1">
    <citation type="journal article" date="2019" name="Emerg. Microbes Infect.">
        <title>Comprehensive subspecies identification of 175 nontuberculous mycobacteria species based on 7547 genomic profiles.</title>
        <authorList>
            <person name="Matsumoto Y."/>
            <person name="Kinjo T."/>
            <person name="Motooka D."/>
            <person name="Nabeya D."/>
            <person name="Jung N."/>
            <person name="Uechi K."/>
            <person name="Horii T."/>
            <person name="Iida T."/>
            <person name="Fujita J."/>
            <person name="Nakamura S."/>
        </authorList>
    </citation>
    <scope>NUCLEOTIDE SEQUENCE [LARGE SCALE GENOMIC DNA]</scope>
    <source>
        <strain evidence="1">JCM 13671</strain>
    </source>
</reference>
<dbReference type="EMBL" id="AP022612">
    <property type="protein sequence ID" value="BBZ36438.1"/>
    <property type="molecule type" value="Genomic_DNA"/>
</dbReference>
<evidence type="ECO:0000313" key="1">
    <source>
        <dbReference type="EMBL" id="BBZ36438.1"/>
    </source>
</evidence>
<protein>
    <recommendedName>
        <fullName evidence="3">RES domain-containing protein</fullName>
    </recommendedName>
</protein>
<proteinExistence type="predicted"/>
<dbReference type="RefSeq" id="WP_234812982.1">
    <property type="nucleotide sequence ID" value="NZ_AP022612.1"/>
</dbReference>
<keyword evidence="2" id="KW-1185">Reference proteome</keyword>
<sequence length="151" mass="16757">MPYRSISQGWREARALYELWLPVDGWFVNITGAQSIATLTEELGATLLAECNIDQLTISELTSSAPDMKRLTTGIATWIRDNVVLFDGQLPHGVVYPSKWGTSLGDNYAMWLRRTDDGTGDDEVGVLEASTLGRHTEPLVEAARLRGMKIF</sequence>
<dbReference type="Proteomes" id="UP000466931">
    <property type="component" value="Chromosome"/>
</dbReference>
<accession>A0A7I7Y446</accession>
<evidence type="ECO:0000313" key="2">
    <source>
        <dbReference type="Proteomes" id="UP000466931"/>
    </source>
</evidence>
<dbReference type="AlphaFoldDB" id="A0A7I7Y446"/>